<dbReference type="InterPro" id="IPR044147">
    <property type="entry name" value="UdgB-like"/>
</dbReference>
<proteinExistence type="inferred from homology"/>
<gene>
    <name evidence="11" type="ORF">U7230_04415</name>
</gene>
<keyword evidence="4" id="KW-0378">Hydrolase</keyword>
<evidence type="ECO:0000256" key="2">
    <source>
        <dbReference type="ARBA" id="ARBA00022723"/>
    </source>
</evidence>
<keyword evidence="12" id="KW-1185">Reference proteome</keyword>
<comment type="similarity">
    <text evidence="8">Belongs to the uracil-DNA glycosylase (UDG) superfamily. Type 5 (UDGb) family.</text>
</comment>
<dbReference type="SMART" id="SM00986">
    <property type="entry name" value="UDG"/>
    <property type="match status" value="1"/>
</dbReference>
<keyword evidence="1" id="KW-0004">4Fe-4S</keyword>
<keyword evidence="2" id="KW-0479">Metal-binding</keyword>
<evidence type="ECO:0000256" key="8">
    <source>
        <dbReference type="ARBA" id="ARBA00023779"/>
    </source>
</evidence>
<dbReference type="PANTHER" id="PTHR33693">
    <property type="entry name" value="TYPE-5 URACIL-DNA GLYCOSYLASE"/>
    <property type="match status" value="1"/>
</dbReference>
<keyword evidence="3" id="KW-0227">DNA damage</keyword>
<dbReference type="SUPFAM" id="SSF52141">
    <property type="entry name" value="Uracil-DNA glycosylase-like"/>
    <property type="match status" value="1"/>
</dbReference>
<evidence type="ECO:0000256" key="6">
    <source>
        <dbReference type="ARBA" id="ARBA00023014"/>
    </source>
</evidence>
<evidence type="ECO:0000313" key="11">
    <source>
        <dbReference type="EMBL" id="WRP18256.1"/>
    </source>
</evidence>
<keyword evidence="5" id="KW-0408">Iron</keyword>
<evidence type="ECO:0000256" key="1">
    <source>
        <dbReference type="ARBA" id="ARBA00022485"/>
    </source>
</evidence>
<dbReference type="PANTHER" id="PTHR33693:SF3">
    <property type="entry name" value="TYPE-5 URACIL-DNA GLYCOSYLASE"/>
    <property type="match status" value="1"/>
</dbReference>
<evidence type="ECO:0000256" key="9">
    <source>
        <dbReference type="ARBA" id="ARBA00023887"/>
    </source>
</evidence>
<sequence length="251" mass="27802">MPLHDGDAGWERLRERIVSCTACPRLVEYRTLVARTRRPAYASWSYWGRPVPGFGDPAARLVIVGLAPAAHGANRTGRMFTGDSSGDFLVGALFRAGFANQARSEHAEDGLRLIDAFMTAPVRCAPPDNRPLPEEMERCYPFLEQEMALLHRCRVILALGRIGFDVARRLLLSRAAHDPPARELLRHARFSHGATIEPGGDLPALVASYHPSRQNTQTGRLTAAMMDEVLARVRRLLQEADDQSGVRADRS</sequence>
<evidence type="ECO:0000256" key="5">
    <source>
        <dbReference type="ARBA" id="ARBA00023004"/>
    </source>
</evidence>
<feature type="domain" description="Uracil-DNA glycosylase-like" evidence="10">
    <location>
        <begin position="52"/>
        <end position="230"/>
    </location>
</feature>
<dbReference type="InterPro" id="IPR005122">
    <property type="entry name" value="Uracil-DNA_glycosylase-like"/>
</dbReference>
<organism evidence="11 12">
    <name type="scientific">Carboxydichorda subterranea</name>
    <dbReference type="NCBI Taxonomy" id="3109565"/>
    <lineage>
        <taxon>Bacteria</taxon>
        <taxon>Bacillati</taxon>
        <taxon>Bacillota</taxon>
        <taxon>Limnochordia</taxon>
        <taxon>Limnochordales</taxon>
        <taxon>Geochordaceae</taxon>
        <taxon>Carboxydichorda</taxon>
    </lineage>
</organism>
<accession>A0ABZ1C0E8</accession>
<dbReference type="Proteomes" id="UP001332192">
    <property type="component" value="Chromosome"/>
</dbReference>
<protein>
    <recommendedName>
        <fullName evidence="9">Type-5 uracil-DNA glycosylase</fullName>
    </recommendedName>
</protein>
<dbReference type="InterPro" id="IPR036895">
    <property type="entry name" value="Uracil-DNA_glycosylase-like_sf"/>
</dbReference>
<dbReference type="RefSeq" id="WP_324717527.1">
    <property type="nucleotide sequence ID" value="NZ_CP141615.1"/>
</dbReference>
<dbReference type="EMBL" id="CP141615">
    <property type="protein sequence ID" value="WRP18256.1"/>
    <property type="molecule type" value="Genomic_DNA"/>
</dbReference>
<dbReference type="Pfam" id="PF03167">
    <property type="entry name" value="UDG"/>
    <property type="match status" value="1"/>
</dbReference>
<evidence type="ECO:0000256" key="3">
    <source>
        <dbReference type="ARBA" id="ARBA00022763"/>
    </source>
</evidence>
<keyword evidence="6" id="KW-0411">Iron-sulfur</keyword>
<dbReference type="CDD" id="cd10031">
    <property type="entry name" value="UDG-F5_TTUDGB_like"/>
    <property type="match status" value="1"/>
</dbReference>
<name>A0ABZ1C0E8_9FIRM</name>
<dbReference type="Gene3D" id="3.40.470.10">
    <property type="entry name" value="Uracil-DNA glycosylase-like domain"/>
    <property type="match status" value="1"/>
</dbReference>
<keyword evidence="7" id="KW-0234">DNA repair</keyword>
<dbReference type="InterPro" id="IPR051536">
    <property type="entry name" value="UDG_Type-4/5"/>
</dbReference>
<evidence type="ECO:0000313" key="12">
    <source>
        <dbReference type="Proteomes" id="UP001332192"/>
    </source>
</evidence>
<evidence type="ECO:0000256" key="7">
    <source>
        <dbReference type="ARBA" id="ARBA00023204"/>
    </source>
</evidence>
<dbReference type="SMART" id="SM00987">
    <property type="entry name" value="UreE_C"/>
    <property type="match status" value="1"/>
</dbReference>
<reference evidence="11 12" key="1">
    <citation type="journal article" date="2024" name="Front. Microbiol.">
        <title>Novel thermophilic genera Geochorda gen. nov. and Carboxydochorda gen. nov. from the deep terrestrial subsurface reveal the ecophysiological diversity in the class Limnochordia.</title>
        <authorList>
            <person name="Karnachuk O.V."/>
            <person name="Lukina A.P."/>
            <person name="Avakyan M.R."/>
            <person name="Kadnikov V.V."/>
            <person name="Begmatov S."/>
            <person name="Beletsky A.V."/>
            <person name="Vlasova K.G."/>
            <person name="Novikov A.A."/>
            <person name="Shcherbakova V.A."/>
            <person name="Mardanov A.V."/>
            <person name="Ravin N.V."/>
        </authorList>
    </citation>
    <scope>NUCLEOTIDE SEQUENCE [LARGE SCALE GENOMIC DNA]</scope>
    <source>
        <strain evidence="11 12">L945</strain>
    </source>
</reference>
<evidence type="ECO:0000256" key="4">
    <source>
        <dbReference type="ARBA" id="ARBA00022801"/>
    </source>
</evidence>
<evidence type="ECO:0000259" key="10">
    <source>
        <dbReference type="SMART" id="SM00986"/>
    </source>
</evidence>